<name>A0ABX8YG20_ANETH</name>
<dbReference type="Proteomes" id="UP000826616">
    <property type="component" value="Plasmid pAT1"/>
</dbReference>
<keyword evidence="2" id="KW-0614">Plasmid</keyword>
<evidence type="ECO:0000256" key="1">
    <source>
        <dbReference type="SAM" id="MobiDB-lite"/>
    </source>
</evidence>
<dbReference type="GeneID" id="97143501"/>
<evidence type="ECO:0000313" key="3">
    <source>
        <dbReference type="Proteomes" id="UP000826616"/>
    </source>
</evidence>
<organism evidence="2 3">
    <name type="scientific">Aneurinibacillus thermoaerophilus</name>
    <dbReference type="NCBI Taxonomy" id="143495"/>
    <lineage>
        <taxon>Bacteria</taxon>
        <taxon>Bacillati</taxon>
        <taxon>Bacillota</taxon>
        <taxon>Bacilli</taxon>
        <taxon>Bacillales</taxon>
        <taxon>Paenibacillaceae</taxon>
        <taxon>Aneurinibacillus group</taxon>
        <taxon>Aneurinibacillus</taxon>
    </lineage>
</organism>
<sequence length="67" mass="7586">MFEFLARIKSILWLHRKCGGLLYGETIIGSPGSYNYASSSIRMRRQRNNLPGTGQATVGTEETEYEE</sequence>
<feature type="region of interest" description="Disordered" evidence="1">
    <location>
        <begin position="45"/>
        <end position="67"/>
    </location>
</feature>
<protein>
    <submittedName>
        <fullName evidence="2">Uncharacterized protein</fullName>
    </submittedName>
</protein>
<keyword evidence="3" id="KW-1185">Reference proteome</keyword>
<geneLocation type="plasmid" evidence="2 3">
    <name>pAT1</name>
</geneLocation>
<gene>
    <name evidence="2" type="ORF">K3F53_19160</name>
</gene>
<evidence type="ECO:0000313" key="2">
    <source>
        <dbReference type="EMBL" id="QYY44763.1"/>
    </source>
</evidence>
<dbReference type="RefSeq" id="WP_220561189.1">
    <property type="nucleotide sequence ID" value="NZ_CP080765.1"/>
</dbReference>
<reference evidence="2 3" key="1">
    <citation type="submission" date="2021-08" db="EMBL/GenBank/DDBJ databases">
        <title>Complete genome sequence of the strain Aneurinibacillus thermoaerophilus CCM 8960.</title>
        <authorList>
            <person name="Musilova J."/>
            <person name="Kourilova X."/>
            <person name="Pernicova I."/>
            <person name="Bezdicek M."/>
            <person name="Lengerova M."/>
            <person name="Obruca S."/>
            <person name="Sedlar K."/>
        </authorList>
    </citation>
    <scope>NUCLEOTIDE SEQUENCE [LARGE SCALE GENOMIC DNA]</scope>
    <source>
        <strain evidence="2 3">CCM 8960</strain>
        <plasmid evidence="2 3">pAT1</plasmid>
    </source>
</reference>
<accession>A0ABX8YG20</accession>
<feature type="compositionally biased region" description="Polar residues" evidence="1">
    <location>
        <begin position="48"/>
        <end position="60"/>
    </location>
</feature>
<dbReference type="EMBL" id="CP080765">
    <property type="protein sequence ID" value="QYY44763.1"/>
    <property type="molecule type" value="Genomic_DNA"/>
</dbReference>
<proteinExistence type="predicted"/>